<sequence length="73" mass="7993">MESGTEDYRGRAIHAVLAGIDIAAEELKPEYIMRGYGDLPERAADDLHAFTGELLAWSEGSPEISPEIDWTSA</sequence>
<organism evidence="1">
    <name type="scientific">hydrocarbon metagenome</name>
    <dbReference type="NCBI Taxonomy" id="938273"/>
    <lineage>
        <taxon>unclassified sequences</taxon>
        <taxon>metagenomes</taxon>
        <taxon>ecological metagenomes</taxon>
    </lineage>
</organism>
<protein>
    <submittedName>
        <fullName evidence="1">Uncharacterized protein</fullName>
    </submittedName>
</protein>
<evidence type="ECO:0000313" key="1">
    <source>
        <dbReference type="EMBL" id="KUG20466.1"/>
    </source>
</evidence>
<dbReference type="AlphaFoldDB" id="A0A0W8FIJ3"/>
<dbReference type="EMBL" id="LNQE01001188">
    <property type="protein sequence ID" value="KUG20466.1"/>
    <property type="molecule type" value="Genomic_DNA"/>
</dbReference>
<reference evidence="1" key="1">
    <citation type="journal article" date="2015" name="Proc. Natl. Acad. Sci. U.S.A.">
        <title>Networks of energetic and metabolic interactions define dynamics in microbial communities.</title>
        <authorList>
            <person name="Embree M."/>
            <person name="Liu J.K."/>
            <person name="Al-Bassam M.M."/>
            <person name="Zengler K."/>
        </authorList>
    </citation>
    <scope>NUCLEOTIDE SEQUENCE</scope>
</reference>
<comment type="caution">
    <text evidence="1">The sequence shown here is derived from an EMBL/GenBank/DDBJ whole genome shotgun (WGS) entry which is preliminary data.</text>
</comment>
<name>A0A0W8FIJ3_9ZZZZ</name>
<proteinExistence type="predicted"/>
<accession>A0A0W8FIJ3</accession>
<gene>
    <name evidence="1" type="ORF">ASZ90_009797</name>
</gene>